<evidence type="ECO:0000313" key="2">
    <source>
        <dbReference type="Proteomes" id="UP000316621"/>
    </source>
</evidence>
<dbReference type="Gramene" id="RZC80236">
    <property type="protein sequence ID" value="RZC80236"/>
    <property type="gene ID" value="C5167_042810"/>
</dbReference>
<reference evidence="1 2" key="1">
    <citation type="journal article" date="2018" name="Science">
        <title>The opium poppy genome and morphinan production.</title>
        <authorList>
            <person name="Guo L."/>
            <person name="Winzer T."/>
            <person name="Yang X."/>
            <person name="Li Y."/>
            <person name="Ning Z."/>
            <person name="He Z."/>
            <person name="Teodor R."/>
            <person name="Lu Y."/>
            <person name="Bowser T.A."/>
            <person name="Graham I.A."/>
            <person name="Ye K."/>
        </authorList>
    </citation>
    <scope>NUCLEOTIDE SEQUENCE [LARGE SCALE GENOMIC DNA]</scope>
    <source>
        <strain evidence="2">cv. HN1</strain>
        <tissue evidence="1">Leaves</tissue>
    </source>
</reference>
<accession>A0A4Y7L4X6</accession>
<evidence type="ECO:0000313" key="1">
    <source>
        <dbReference type="EMBL" id="RZC80236.1"/>
    </source>
</evidence>
<sequence>MTVSSVLISAVFASVMESQQLQPRILCLLYPRQRRKAMIEEEQHCAVKERIHAMVKYTRNNIRLCKTNRK</sequence>
<gene>
    <name evidence="1" type="ORF">C5167_042810</name>
</gene>
<proteinExistence type="predicted"/>
<protein>
    <submittedName>
        <fullName evidence="1">Uncharacterized protein</fullName>
    </submittedName>
</protein>
<organism evidence="1 2">
    <name type="scientific">Papaver somniferum</name>
    <name type="common">Opium poppy</name>
    <dbReference type="NCBI Taxonomy" id="3469"/>
    <lineage>
        <taxon>Eukaryota</taxon>
        <taxon>Viridiplantae</taxon>
        <taxon>Streptophyta</taxon>
        <taxon>Embryophyta</taxon>
        <taxon>Tracheophyta</taxon>
        <taxon>Spermatophyta</taxon>
        <taxon>Magnoliopsida</taxon>
        <taxon>Ranunculales</taxon>
        <taxon>Papaveraceae</taxon>
        <taxon>Papaveroideae</taxon>
        <taxon>Papaver</taxon>
    </lineage>
</organism>
<keyword evidence="2" id="KW-1185">Reference proteome</keyword>
<dbReference type="AlphaFoldDB" id="A0A4Y7L4X6"/>
<dbReference type="Proteomes" id="UP000316621">
    <property type="component" value="Chromosome 10"/>
</dbReference>
<dbReference type="EMBL" id="CM010724">
    <property type="protein sequence ID" value="RZC80236.1"/>
    <property type="molecule type" value="Genomic_DNA"/>
</dbReference>
<name>A0A4Y7L4X6_PAPSO</name>